<feature type="domain" description="ArsA HSP20-like" evidence="10">
    <location>
        <begin position="325"/>
        <end position="386"/>
    </location>
</feature>
<evidence type="ECO:0000313" key="12">
    <source>
        <dbReference type="Proteomes" id="UP000199545"/>
    </source>
</evidence>
<dbReference type="InterPro" id="IPR040612">
    <property type="entry name" value="ArsA_HSP20-like"/>
</dbReference>
<evidence type="ECO:0000313" key="11">
    <source>
        <dbReference type="EMBL" id="SFJ84543.1"/>
    </source>
</evidence>
<name>A0A1I3UP79_9BACL</name>
<evidence type="ECO:0000256" key="2">
    <source>
        <dbReference type="ARBA" id="ARBA00022741"/>
    </source>
</evidence>
<comment type="catalytic activity">
    <reaction evidence="6">
        <text>arsenite(in) + ATP + H2O = arsenite(out) + ADP + phosphate + H(+)</text>
        <dbReference type="Rhea" id="RHEA:11348"/>
        <dbReference type="ChEBI" id="CHEBI:15377"/>
        <dbReference type="ChEBI" id="CHEBI:15378"/>
        <dbReference type="ChEBI" id="CHEBI:29242"/>
        <dbReference type="ChEBI" id="CHEBI:30616"/>
        <dbReference type="ChEBI" id="CHEBI:43474"/>
        <dbReference type="ChEBI" id="CHEBI:456216"/>
        <dbReference type="EC" id="7.3.2.7"/>
    </reaction>
</comment>
<dbReference type="InterPro" id="IPR016300">
    <property type="entry name" value="ATPase_ArsA/GET3"/>
</dbReference>
<dbReference type="CDD" id="cd02035">
    <property type="entry name" value="ArsA"/>
    <property type="match status" value="1"/>
</dbReference>
<evidence type="ECO:0000256" key="6">
    <source>
        <dbReference type="ARBA" id="ARBA00052296"/>
    </source>
</evidence>
<dbReference type="InterPro" id="IPR008978">
    <property type="entry name" value="HSP20-like_chaperone"/>
</dbReference>
<dbReference type="OrthoDB" id="9780677at2"/>
<feature type="domain" description="ArsA/GET3 Anion-transporting ATPase-like" evidence="9">
    <location>
        <begin position="1"/>
        <end position="300"/>
    </location>
</feature>
<accession>A0A1I3UP79</accession>
<dbReference type="EC" id="7.3.2.7" evidence="8"/>
<dbReference type="PANTHER" id="PTHR10803:SF3">
    <property type="entry name" value="ATPASE GET3"/>
    <property type="match status" value="1"/>
</dbReference>
<evidence type="ECO:0000256" key="8">
    <source>
        <dbReference type="ARBA" id="ARBA00066752"/>
    </source>
</evidence>
<dbReference type="InterPro" id="IPR027417">
    <property type="entry name" value="P-loop_NTPase"/>
</dbReference>
<dbReference type="FunFam" id="3.40.50.300:FF:001801">
    <property type="entry name" value="Putative arsenical pump-driving ATPase"/>
    <property type="match status" value="1"/>
</dbReference>
<organism evidence="11 12">
    <name type="scientific">Thermoflavimicrobium dichotomicum</name>
    <dbReference type="NCBI Taxonomy" id="46223"/>
    <lineage>
        <taxon>Bacteria</taxon>
        <taxon>Bacillati</taxon>
        <taxon>Bacillota</taxon>
        <taxon>Bacilli</taxon>
        <taxon>Bacillales</taxon>
        <taxon>Thermoactinomycetaceae</taxon>
        <taxon>Thermoflavimicrobium</taxon>
    </lineage>
</organism>
<evidence type="ECO:0000256" key="3">
    <source>
        <dbReference type="ARBA" id="ARBA00022840"/>
    </source>
</evidence>
<dbReference type="AlphaFoldDB" id="A0A1I3UP79"/>
<dbReference type="Pfam" id="PF17886">
    <property type="entry name" value="ArsA_HSP20"/>
    <property type="match status" value="1"/>
</dbReference>
<evidence type="ECO:0000256" key="5">
    <source>
        <dbReference type="ARBA" id="ARBA00022967"/>
    </source>
</evidence>
<evidence type="ECO:0000259" key="9">
    <source>
        <dbReference type="Pfam" id="PF02374"/>
    </source>
</evidence>
<keyword evidence="3" id="KW-0067">ATP-binding</keyword>
<dbReference type="RefSeq" id="WP_093231569.1">
    <property type="nucleotide sequence ID" value="NZ_FORR01000026.1"/>
</dbReference>
<dbReference type="SUPFAM" id="SSF52540">
    <property type="entry name" value="P-loop containing nucleoside triphosphate hydrolases"/>
    <property type="match status" value="1"/>
</dbReference>
<comment type="function">
    <text evidence="7">Anion-transporting ATPase. Catalyzes the extrusion of arsenite.</text>
</comment>
<dbReference type="GO" id="GO:0016887">
    <property type="term" value="F:ATP hydrolysis activity"/>
    <property type="evidence" value="ECO:0007669"/>
    <property type="project" value="InterPro"/>
</dbReference>
<evidence type="ECO:0000256" key="1">
    <source>
        <dbReference type="ARBA" id="ARBA00011040"/>
    </source>
</evidence>
<evidence type="ECO:0000256" key="4">
    <source>
        <dbReference type="ARBA" id="ARBA00022849"/>
    </source>
</evidence>
<evidence type="ECO:0000256" key="7">
    <source>
        <dbReference type="ARBA" id="ARBA00059736"/>
    </source>
</evidence>
<comment type="similarity">
    <text evidence="1">Belongs to the arsA ATPase family.</text>
</comment>
<evidence type="ECO:0000259" key="10">
    <source>
        <dbReference type="Pfam" id="PF17886"/>
    </source>
</evidence>
<keyword evidence="5" id="KW-1278">Translocase</keyword>
<keyword evidence="12" id="KW-1185">Reference proteome</keyword>
<dbReference type="GO" id="GO:0005524">
    <property type="term" value="F:ATP binding"/>
    <property type="evidence" value="ECO:0007669"/>
    <property type="project" value="UniProtKB-KW"/>
</dbReference>
<protein>
    <recommendedName>
        <fullName evidence="8">arsenite-transporting ATPase</fullName>
        <ecNumber evidence="8">7.3.2.7</ecNumber>
    </recommendedName>
</protein>
<proteinExistence type="inferred from homology"/>
<sequence length="395" mass="45275">MRIIVYTGKGGVGKTSVAAATGVRLASEGLRTLIMSTDAAHNLSDCFLKSLGPEPVQITENLWGQEVDHIRETERNWKAVQTWLKGVMNWSGLNDVSAEEILTFPGMEELFSLLRMIDHVKSERYDVLIIDCAPTGETLRLLSYPNMITWWLDKIFPFQRRVARLARPVTKLVTGGFELPDEESLSEIEQLFRKVIEIQNILLDHATTSIRVVVNPEKIVIAEARRAFTYLNLYGFNTDAIIVNRMLPEEAGVGYWEDWKVRQAQYIQDIEGSFHPIPVFRVPLMKKEVAGIESLQLLANEAFGEKNPKEIFYVGKVEEVEKTEEGYVFYLAFPFVERTDLNLTQRGDELTIQVGSYRRKVYLPRLLTGRPILEARFTDQRLRITFGKRESEVEK</sequence>
<dbReference type="Proteomes" id="UP000199545">
    <property type="component" value="Unassembled WGS sequence"/>
</dbReference>
<dbReference type="PANTHER" id="PTHR10803">
    <property type="entry name" value="ARSENICAL PUMP-DRIVING ATPASE ARSENITE-TRANSLOCATING ATPASE"/>
    <property type="match status" value="1"/>
</dbReference>
<dbReference type="EMBL" id="FORR01000026">
    <property type="protein sequence ID" value="SFJ84543.1"/>
    <property type="molecule type" value="Genomic_DNA"/>
</dbReference>
<keyword evidence="2" id="KW-0547">Nucleotide-binding</keyword>
<dbReference type="Gene3D" id="2.60.40.790">
    <property type="match status" value="1"/>
</dbReference>
<keyword evidence="4" id="KW-0059">Arsenical resistance</keyword>
<dbReference type="InterPro" id="IPR025723">
    <property type="entry name" value="ArsA/GET3_ATPase-like"/>
</dbReference>
<dbReference type="NCBIfam" id="TIGR00345">
    <property type="entry name" value="GET3_arsA_TRC40"/>
    <property type="match status" value="1"/>
</dbReference>
<gene>
    <name evidence="11" type="ORF">SAMN05421852_12625</name>
</gene>
<dbReference type="GO" id="GO:0015446">
    <property type="term" value="F:ATPase-coupled arsenite transmembrane transporter activity"/>
    <property type="evidence" value="ECO:0007669"/>
    <property type="project" value="UniProtKB-EC"/>
</dbReference>
<dbReference type="Pfam" id="PF02374">
    <property type="entry name" value="ArsA_ATPase"/>
    <property type="match status" value="1"/>
</dbReference>
<dbReference type="STRING" id="46223.SAMN05421852_12625"/>
<dbReference type="SUPFAM" id="SSF49764">
    <property type="entry name" value="HSP20-like chaperones"/>
    <property type="match status" value="1"/>
</dbReference>
<dbReference type="Gene3D" id="3.40.50.300">
    <property type="entry name" value="P-loop containing nucleotide triphosphate hydrolases"/>
    <property type="match status" value="1"/>
</dbReference>
<reference evidence="11 12" key="1">
    <citation type="submission" date="2016-10" db="EMBL/GenBank/DDBJ databases">
        <authorList>
            <person name="de Groot N.N."/>
        </authorList>
    </citation>
    <scope>NUCLEOTIDE SEQUENCE [LARGE SCALE GENOMIC DNA]</scope>
    <source>
        <strain evidence="11 12">DSM 44778</strain>
    </source>
</reference>